<comment type="similarity">
    <text evidence="1 2">Belongs to the UPF0102 family.</text>
</comment>
<feature type="region of interest" description="Disordered" evidence="3">
    <location>
        <begin position="1"/>
        <end position="46"/>
    </location>
</feature>
<dbReference type="HAMAP" id="MF_00048">
    <property type="entry name" value="UPF0102"/>
    <property type="match status" value="1"/>
</dbReference>
<comment type="caution">
    <text evidence="4">The sequence shown here is derived from an EMBL/GenBank/DDBJ whole genome shotgun (WGS) entry which is preliminary data.</text>
</comment>
<dbReference type="PANTHER" id="PTHR34039">
    <property type="entry name" value="UPF0102 PROTEIN YRAN"/>
    <property type="match status" value="1"/>
</dbReference>
<evidence type="ECO:0000256" key="1">
    <source>
        <dbReference type="ARBA" id="ARBA00006738"/>
    </source>
</evidence>
<name>A0ABS2EZW3_9ACTN</name>
<reference evidence="4 5" key="1">
    <citation type="journal article" date="2021" name="Sci. Rep.">
        <title>The distribution of antibiotic resistance genes in chicken gut microbiota commensals.</title>
        <authorList>
            <person name="Juricova H."/>
            <person name="Matiasovicova J."/>
            <person name="Kubasova T."/>
            <person name="Cejkova D."/>
            <person name="Rychlik I."/>
        </authorList>
    </citation>
    <scope>NUCLEOTIDE SEQUENCE [LARGE SCALE GENOMIC DNA]</scope>
    <source>
        <strain evidence="4 5">An794</strain>
    </source>
</reference>
<dbReference type="PANTHER" id="PTHR34039:SF1">
    <property type="entry name" value="UPF0102 PROTEIN YRAN"/>
    <property type="match status" value="1"/>
</dbReference>
<dbReference type="InterPro" id="IPR011335">
    <property type="entry name" value="Restrct_endonuc-II-like"/>
</dbReference>
<evidence type="ECO:0000313" key="4">
    <source>
        <dbReference type="EMBL" id="MBM6774118.1"/>
    </source>
</evidence>
<dbReference type="EMBL" id="JACSNQ010000001">
    <property type="protein sequence ID" value="MBM6774118.1"/>
    <property type="molecule type" value="Genomic_DNA"/>
</dbReference>
<dbReference type="NCBIfam" id="NF009154">
    <property type="entry name" value="PRK12497.3-3"/>
    <property type="match status" value="1"/>
</dbReference>
<gene>
    <name evidence="4" type="ORF">H9X80_00900</name>
</gene>
<dbReference type="Pfam" id="PF02021">
    <property type="entry name" value="UPF0102"/>
    <property type="match status" value="1"/>
</dbReference>
<dbReference type="Proteomes" id="UP000712527">
    <property type="component" value="Unassembled WGS sequence"/>
</dbReference>
<protein>
    <recommendedName>
        <fullName evidence="2">UPF0102 protein H9X80_00900</fullName>
    </recommendedName>
</protein>
<dbReference type="InterPro" id="IPR011856">
    <property type="entry name" value="tRNA_endonuc-like_dom_sf"/>
</dbReference>
<dbReference type="Gene3D" id="3.40.1350.10">
    <property type="match status" value="1"/>
</dbReference>
<evidence type="ECO:0000313" key="5">
    <source>
        <dbReference type="Proteomes" id="UP000712527"/>
    </source>
</evidence>
<sequence length="175" mass="18731">MQDEGEPGVIRASVGEARRDAGGAGIPRADGLTPPGETEAGAGRCGARPLAELSSAELGVRGEQAAARYLAAHGWEIVERNWRCPLGEVDIVAHDAEGATVLVEVKTRRQVEAGEVTPEEAVDRRKRRRYRALAAAYLSEHLDVSLIRFDVIALTVREGGSARVRHIVNAFGGDD</sequence>
<dbReference type="CDD" id="cd20736">
    <property type="entry name" value="PoNe_Nuclease"/>
    <property type="match status" value="1"/>
</dbReference>
<organism evidence="4 5">
    <name type="scientific">Olsenella profusa</name>
    <dbReference type="NCBI Taxonomy" id="138595"/>
    <lineage>
        <taxon>Bacteria</taxon>
        <taxon>Bacillati</taxon>
        <taxon>Actinomycetota</taxon>
        <taxon>Coriobacteriia</taxon>
        <taxon>Coriobacteriales</taxon>
        <taxon>Atopobiaceae</taxon>
        <taxon>Olsenella</taxon>
    </lineage>
</organism>
<dbReference type="SUPFAM" id="SSF52980">
    <property type="entry name" value="Restriction endonuclease-like"/>
    <property type="match status" value="1"/>
</dbReference>
<evidence type="ECO:0000256" key="2">
    <source>
        <dbReference type="HAMAP-Rule" id="MF_00048"/>
    </source>
</evidence>
<proteinExistence type="inferred from homology"/>
<keyword evidence="5" id="KW-1185">Reference proteome</keyword>
<dbReference type="RefSeq" id="WP_204792463.1">
    <property type="nucleotide sequence ID" value="NZ_JACSNQ010000001.1"/>
</dbReference>
<evidence type="ECO:0000256" key="3">
    <source>
        <dbReference type="SAM" id="MobiDB-lite"/>
    </source>
</evidence>
<accession>A0ABS2EZW3</accession>
<dbReference type="InterPro" id="IPR003509">
    <property type="entry name" value="UPF0102_YraN-like"/>
</dbReference>